<organism evidence="1 2">
    <name type="scientific">Amycolatopsis thailandensis</name>
    <dbReference type="NCBI Taxonomy" id="589330"/>
    <lineage>
        <taxon>Bacteria</taxon>
        <taxon>Bacillati</taxon>
        <taxon>Actinomycetota</taxon>
        <taxon>Actinomycetes</taxon>
        <taxon>Pseudonocardiales</taxon>
        <taxon>Pseudonocardiaceae</taxon>
        <taxon>Amycolatopsis</taxon>
    </lineage>
</organism>
<gene>
    <name evidence="1" type="ORF">CFP71_01645</name>
</gene>
<protein>
    <submittedName>
        <fullName evidence="1">Uncharacterized protein</fullName>
    </submittedName>
</protein>
<dbReference type="AlphaFoldDB" id="A0A229SIA2"/>
<comment type="caution">
    <text evidence="1">The sequence shown here is derived from an EMBL/GenBank/DDBJ whole genome shotgun (WGS) entry which is preliminary data.</text>
</comment>
<name>A0A229SIA2_9PSEU</name>
<accession>A0A229SIA2</accession>
<evidence type="ECO:0000313" key="2">
    <source>
        <dbReference type="Proteomes" id="UP000215223"/>
    </source>
</evidence>
<keyword evidence="2" id="KW-1185">Reference proteome</keyword>
<dbReference type="EMBL" id="NMQT01000008">
    <property type="protein sequence ID" value="OXM58598.1"/>
    <property type="molecule type" value="Genomic_DNA"/>
</dbReference>
<sequence length="226" mass="24183">MRDMSNAGPGNGGGTTTGYSVGFPVFTVPEWLGTKNLDFFQIDPVRQTTTEVWLGHSVSTEGHARMLLVATLMEPAGKRITIDDRRVSAAYEAAIKLAMLRLPAGDDRPAGFLRRLDDHVKAETASLDHWPVQTVSVDGAPVALRVWRFGGGIAATMDDPGAGPVCCLVSYGMELDGLELSVSGSLDDYGVPSVSALSRDQLPERAAMSVLPEPGGYHRDYHALLS</sequence>
<proteinExistence type="predicted"/>
<evidence type="ECO:0000313" key="1">
    <source>
        <dbReference type="EMBL" id="OXM58598.1"/>
    </source>
</evidence>
<dbReference type="Proteomes" id="UP000215223">
    <property type="component" value="Unassembled WGS sequence"/>
</dbReference>
<reference evidence="1 2" key="1">
    <citation type="submission" date="2017-07" db="EMBL/GenBank/DDBJ databases">
        <title>Amycolatopsis thailandensis Genome sequencing and assembly.</title>
        <authorList>
            <person name="Kaur N."/>
            <person name="Mayilraj S."/>
        </authorList>
    </citation>
    <scope>NUCLEOTIDE SEQUENCE [LARGE SCALE GENOMIC DNA]</scope>
    <source>
        <strain evidence="1 2">JCM 16380</strain>
    </source>
</reference>